<reference evidence="1" key="1">
    <citation type="submission" date="2015-07" db="EMBL/GenBank/DDBJ databases">
        <title>MeaNS - Measles Nucleotide Surveillance Program.</title>
        <authorList>
            <person name="Tran T."/>
            <person name="Druce J."/>
        </authorList>
    </citation>
    <scope>NUCLEOTIDE SEQUENCE</scope>
    <source>
        <strain evidence="1">UCB-OBI-ISO-001</strain>
        <tissue evidence="1">Gonad</tissue>
    </source>
</reference>
<proteinExistence type="predicted"/>
<accession>A0A0L8H3E4</accession>
<organism evidence="1">
    <name type="scientific">Octopus bimaculoides</name>
    <name type="common">California two-spotted octopus</name>
    <dbReference type="NCBI Taxonomy" id="37653"/>
    <lineage>
        <taxon>Eukaryota</taxon>
        <taxon>Metazoa</taxon>
        <taxon>Spiralia</taxon>
        <taxon>Lophotrochozoa</taxon>
        <taxon>Mollusca</taxon>
        <taxon>Cephalopoda</taxon>
        <taxon>Coleoidea</taxon>
        <taxon>Octopodiformes</taxon>
        <taxon>Octopoda</taxon>
        <taxon>Incirrata</taxon>
        <taxon>Octopodidae</taxon>
        <taxon>Octopus</taxon>
    </lineage>
</organism>
<dbReference type="EMBL" id="KQ419533">
    <property type="protein sequence ID" value="KOF83290.1"/>
    <property type="molecule type" value="Genomic_DNA"/>
</dbReference>
<gene>
    <name evidence="1" type="ORF">OCBIM_22024093mg</name>
</gene>
<sequence>MQTVNVYSQIRSSFLVFLQLYSGLIFNYNDILHIMSYADFCTSVFHISDRSAMYIENIFCQYSS</sequence>
<protein>
    <submittedName>
        <fullName evidence="1">Uncharacterized protein</fullName>
    </submittedName>
</protein>
<dbReference type="AlphaFoldDB" id="A0A0L8H3E4"/>
<evidence type="ECO:0000313" key="1">
    <source>
        <dbReference type="EMBL" id="KOF83290.1"/>
    </source>
</evidence>
<name>A0A0L8H3E4_OCTBM</name>